<sequence>MEAWPKSFEASRPTDGNIALYFLPCQMRQDADLDQLVKEIVDNDMVLQAATGEAEMLILPSVLLPEQHQTFQGKPYLWAVFKRRNNKVATMEATQHGKRLCAEDEMGKQQASHSSVEKEGHTVARLNTDTGPEAPEEMEMRGMEQEQNPSLARANAPSPATGDPTMDASTSSANRSSLAVPTGALFGFVVQQNPRVEQLIQEMQREGAVVVAMRGEMIGSGLGTMQPRSS</sequence>
<reference evidence="1" key="1">
    <citation type="submission" date="2021-05" db="EMBL/GenBank/DDBJ databases">
        <authorList>
            <person name="Scholz U."/>
            <person name="Mascher M."/>
            <person name="Fiebig A."/>
        </authorList>
    </citation>
    <scope>NUCLEOTIDE SEQUENCE [LARGE SCALE GENOMIC DNA]</scope>
</reference>
<reference evidence="1" key="2">
    <citation type="submission" date="2025-09" db="UniProtKB">
        <authorList>
            <consortium name="EnsemblPlants"/>
        </authorList>
    </citation>
    <scope>IDENTIFICATION</scope>
</reference>
<protein>
    <submittedName>
        <fullName evidence="1">Uncharacterized protein</fullName>
    </submittedName>
</protein>
<organism evidence="1 2">
    <name type="scientific">Avena sativa</name>
    <name type="common">Oat</name>
    <dbReference type="NCBI Taxonomy" id="4498"/>
    <lineage>
        <taxon>Eukaryota</taxon>
        <taxon>Viridiplantae</taxon>
        <taxon>Streptophyta</taxon>
        <taxon>Embryophyta</taxon>
        <taxon>Tracheophyta</taxon>
        <taxon>Spermatophyta</taxon>
        <taxon>Magnoliopsida</taxon>
        <taxon>Liliopsida</taxon>
        <taxon>Poales</taxon>
        <taxon>Poaceae</taxon>
        <taxon>BOP clade</taxon>
        <taxon>Pooideae</taxon>
        <taxon>Poodae</taxon>
        <taxon>Poeae</taxon>
        <taxon>Poeae Chloroplast Group 1 (Aveneae type)</taxon>
        <taxon>Aveninae</taxon>
        <taxon>Avena</taxon>
    </lineage>
</organism>
<evidence type="ECO:0000313" key="1">
    <source>
        <dbReference type="EnsemblPlants" id="AVESA.00010b.r2.7DG1360620.2.CDS"/>
    </source>
</evidence>
<dbReference type="EnsemblPlants" id="AVESA.00010b.r2.7DG1360620.2">
    <property type="protein sequence ID" value="AVESA.00010b.r2.7DG1360620.2.CDS"/>
    <property type="gene ID" value="AVESA.00010b.r2.7DG1360620"/>
</dbReference>
<accession>A0ACD6AHF4</accession>
<proteinExistence type="predicted"/>
<keyword evidence="2" id="KW-1185">Reference proteome</keyword>
<dbReference type="Proteomes" id="UP001732700">
    <property type="component" value="Chromosome 7D"/>
</dbReference>
<evidence type="ECO:0000313" key="2">
    <source>
        <dbReference type="Proteomes" id="UP001732700"/>
    </source>
</evidence>
<name>A0ACD6AHF4_AVESA</name>